<evidence type="ECO:0000313" key="2">
    <source>
        <dbReference type="WBParaSite" id="nRc.2.0.1.t12471-RA"/>
    </source>
</evidence>
<reference evidence="2" key="1">
    <citation type="submission" date="2022-11" db="UniProtKB">
        <authorList>
            <consortium name="WormBaseParasite"/>
        </authorList>
    </citation>
    <scope>IDENTIFICATION</scope>
</reference>
<name>A0A915IGN8_ROMCU</name>
<proteinExistence type="predicted"/>
<evidence type="ECO:0000313" key="1">
    <source>
        <dbReference type="Proteomes" id="UP000887565"/>
    </source>
</evidence>
<keyword evidence="1" id="KW-1185">Reference proteome</keyword>
<accession>A0A915IGN8</accession>
<dbReference type="Proteomes" id="UP000887565">
    <property type="component" value="Unplaced"/>
</dbReference>
<sequence>MNIVWALEEGRQELDPEGRQELDPGIVLNAPYLKLQHASYYNISQKKISQGEISKILPLRNVIEKILDNKN</sequence>
<dbReference type="AlphaFoldDB" id="A0A915IGN8"/>
<organism evidence="1 2">
    <name type="scientific">Romanomermis culicivorax</name>
    <name type="common">Nematode worm</name>
    <dbReference type="NCBI Taxonomy" id="13658"/>
    <lineage>
        <taxon>Eukaryota</taxon>
        <taxon>Metazoa</taxon>
        <taxon>Ecdysozoa</taxon>
        <taxon>Nematoda</taxon>
        <taxon>Enoplea</taxon>
        <taxon>Dorylaimia</taxon>
        <taxon>Mermithida</taxon>
        <taxon>Mermithoidea</taxon>
        <taxon>Mermithidae</taxon>
        <taxon>Romanomermis</taxon>
    </lineage>
</organism>
<protein>
    <submittedName>
        <fullName evidence="2">Uncharacterized protein</fullName>
    </submittedName>
</protein>
<dbReference type="WBParaSite" id="nRc.2.0.1.t12471-RA">
    <property type="protein sequence ID" value="nRc.2.0.1.t12471-RA"/>
    <property type="gene ID" value="nRc.2.0.1.g12471"/>
</dbReference>